<evidence type="ECO:0000313" key="3">
    <source>
        <dbReference type="Proteomes" id="UP000029082"/>
    </source>
</evidence>
<evidence type="ECO:0000313" key="2">
    <source>
        <dbReference type="EMBL" id="KFI79199.1"/>
    </source>
</evidence>
<dbReference type="Gene3D" id="3.90.1200.10">
    <property type="match status" value="1"/>
</dbReference>
<gene>
    <name evidence="2" type="ORF">BMON_0396</name>
</gene>
<keyword evidence="3" id="KW-1185">Reference proteome</keyword>
<proteinExistence type="predicted"/>
<comment type="caution">
    <text evidence="2">The sequence shown here is derived from an EMBL/GenBank/DDBJ whole genome shotgun (WGS) entry which is preliminary data.</text>
</comment>
<organism evidence="2 3">
    <name type="scientific">Bifidobacterium mongoliense DSM 21395</name>
    <dbReference type="NCBI Taxonomy" id="1437603"/>
    <lineage>
        <taxon>Bacteria</taxon>
        <taxon>Bacillati</taxon>
        <taxon>Actinomycetota</taxon>
        <taxon>Actinomycetes</taxon>
        <taxon>Bifidobacteriales</taxon>
        <taxon>Bifidobacteriaceae</taxon>
        <taxon>Bifidobacterium</taxon>
    </lineage>
</organism>
<dbReference type="Pfam" id="PF01636">
    <property type="entry name" value="APH"/>
    <property type="match status" value="1"/>
</dbReference>
<name>A0A087C7E9_9BIFI</name>
<dbReference type="EMBL" id="JGZE01000002">
    <property type="protein sequence ID" value="KFI79199.1"/>
    <property type="molecule type" value="Genomic_DNA"/>
</dbReference>
<dbReference type="GeneID" id="93094394"/>
<dbReference type="Proteomes" id="UP000029082">
    <property type="component" value="Unassembled WGS sequence"/>
</dbReference>
<dbReference type="RefSeq" id="WP_033512327.1">
    <property type="nucleotide sequence ID" value="NZ_JDUO01000004.1"/>
</dbReference>
<dbReference type="SUPFAM" id="SSF56112">
    <property type="entry name" value="Protein kinase-like (PK-like)"/>
    <property type="match status" value="1"/>
</dbReference>
<evidence type="ECO:0000259" key="1">
    <source>
        <dbReference type="Pfam" id="PF01636"/>
    </source>
</evidence>
<sequence length="392" mass="43278">MRNDNGDPQLDIVAQRWADIDVDEAQSVLSRLRSPLHADAVVAHSGRPTAAGSLVRTSAGTVFIKRYDRTVRDAASVLPYHRFVAHLAARGIETPTFLAFDDASTALSGMGSGRSQETTLTVDNAVYEVSTRAAGDDRYREALSWDPPRTVSEAEALGSFMARLSSAARDFAEPPVRRPNPFQDHFGLFAQDDVETAMRRWLGERPAVADYLAATHRPVMSNLRAHRSYAARIASAYRLRPPCWTHGDPHVSNFLWRGSAPASVIDFGLADRNTAIFDLVETLERNTIQFVAIANGEDERCRPDLAIAILRGYHRVCDLDQADLDLIAGMLPVSQSEAALNWIAYYMTATHRPQDAAWCYDTSLLGHTAWFGRTAGRRYLDAIRGCADALSC</sequence>
<dbReference type="AlphaFoldDB" id="A0A087C7E9"/>
<accession>A0A087C7E9</accession>
<dbReference type="InterPro" id="IPR011009">
    <property type="entry name" value="Kinase-like_dom_sf"/>
</dbReference>
<dbReference type="InterPro" id="IPR002575">
    <property type="entry name" value="Aminoglycoside_PTrfase"/>
</dbReference>
<reference evidence="2 3" key="1">
    <citation type="submission" date="2014-03" db="EMBL/GenBank/DDBJ databases">
        <title>Genomics of Bifidobacteria.</title>
        <authorList>
            <person name="Ventura M."/>
            <person name="Milani C."/>
            <person name="Lugli G.A."/>
        </authorList>
    </citation>
    <scope>NUCLEOTIDE SEQUENCE [LARGE SCALE GENOMIC DNA]</scope>
    <source>
        <strain evidence="2 3">DSM 21395</strain>
    </source>
</reference>
<dbReference type="GO" id="GO:0016740">
    <property type="term" value="F:transferase activity"/>
    <property type="evidence" value="ECO:0007669"/>
    <property type="project" value="UniProtKB-KW"/>
</dbReference>
<dbReference type="OrthoDB" id="3266537at2"/>
<dbReference type="STRING" id="1437603.GCA_000771525_01326"/>
<feature type="domain" description="Aminoglycoside phosphotransferase" evidence="1">
    <location>
        <begin position="54"/>
        <end position="316"/>
    </location>
</feature>
<protein>
    <submittedName>
        <fullName evidence="2">Aminoglycoside phosphotransferase</fullName>
    </submittedName>
</protein>
<keyword evidence="2" id="KW-0808">Transferase</keyword>
<dbReference type="eggNOG" id="COG2334">
    <property type="taxonomic scope" value="Bacteria"/>
</dbReference>